<dbReference type="EMBL" id="JAZDUA010000617">
    <property type="protein sequence ID" value="KAK7790529.1"/>
    <property type="molecule type" value="Genomic_DNA"/>
</dbReference>
<accession>A0AAN9V748</accession>
<dbReference type="Proteomes" id="UP001378592">
    <property type="component" value="Unassembled WGS sequence"/>
</dbReference>
<gene>
    <name evidence="2" type="ORF">R5R35_001926</name>
</gene>
<feature type="compositionally biased region" description="Basic and acidic residues" evidence="1">
    <location>
        <begin position="62"/>
        <end position="93"/>
    </location>
</feature>
<evidence type="ECO:0000313" key="3">
    <source>
        <dbReference type="Proteomes" id="UP001378592"/>
    </source>
</evidence>
<protein>
    <submittedName>
        <fullName evidence="2">Uncharacterized protein</fullName>
    </submittedName>
</protein>
<feature type="region of interest" description="Disordered" evidence="1">
    <location>
        <begin position="1"/>
        <end position="21"/>
    </location>
</feature>
<proteinExistence type="predicted"/>
<reference evidence="2 3" key="1">
    <citation type="submission" date="2024-03" db="EMBL/GenBank/DDBJ databases">
        <title>The genome assembly and annotation of the cricket Gryllus longicercus Weissman &amp; Gray.</title>
        <authorList>
            <person name="Szrajer S."/>
            <person name="Gray D."/>
            <person name="Ylla G."/>
        </authorList>
    </citation>
    <scope>NUCLEOTIDE SEQUENCE [LARGE SCALE GENOMIC DNA]</scope>
    <source>
        <strain evidence="2">DAG 2021-001</strain>
        <tissue evidence="2">Whole body minus gut</tissue>
    </source>
</reference>
<feature type="region of interest" description="Disordered" evidence="1">
    <location>
        <begin position="36"/>
        <end position="101"/>
    </location>
</feature>
<dbReference type="AlphaFoldDB" id="A0AAN9V748"/>
<name>A0AAN9V748_9ORTH</name>
<comment type="caution">
    <text evidence="2">The sequence shown here is derived from an EMBL/GenBank/DDBJ whole genome shotgun (WGS) entry which is preliminary data.</text>
</comment>
<evidence type="ECO:0000256" key="1">
    <source>
        <dbReference type="SAM" id="MobiDB-lite"/>
    </source>
</evidence>
<sequence length="101" mass="10930">MSRAAVVRGVRLSTSPRASHGSACCASIDRVDCEGVTRPSGNRGAGSARWNASARTSLDSRSTCRDDEREREREGAGDLIFRGRERDRDRTMSRDIVGCGG</sequence>
<keyword evidence="3" id="KW-1185">Reference proteome</keyword>
<evidence type="ECO:0000313" key="2">
    <source>
        <dbReference type="EMBL" id="KAK7790529.1"/>
    </source>
</evidence>
<organism evidence="2 3">
    <name type="scientific">Gryllus longicercus</name>
    <dbReference type="NCBI Taxonomy" id="2509291"/>
    <lineage>
        <taxon>Eukaryota</taxon>
        <taxon>Metazoa</taxon>
        <taxon>Ecdysozoa</taxon>
        <taxon>Arthropoda</taxon>
        <taxon>Hexapoda</taxon>
        <taxon>Insecta</taxon>
        <taxon>Pterygota</taxon>
        <taxon>Neoptera</taxon>
        <taxon>Polyneoptera</taxon>
        <taxon>Orthoptera</taxon>
        <taxon>Ensifera</taxon>
        <taxon>Gryllidea</taxon>
        <taxon>Grylloidea</taxon>
        <taxon>Gryllidae</taxon>
        <taxon>Gryllinae</taxon>
        <taxon>Gryllus</taxon>
    </lineage>
</organism>